<dbReference type="InterPro" id="IPR000515">
    <property type="entry name" value="MetI-like"/>
</dbReference>
<feature type="transmembrane region" description="Helical" evidence="7">
    <location>
        <begin position="124"/>
        <end position="143"/>
    </location>
</feature>
<dbReference type="GO" id="GO:0055085">
    <property type="term" value="P:transmembrane transport"/>
    <property type="evidence" value="ECO:0007669"/>
    <property type="project" value="InterPro"/>
</dbReference>
<dbReference type="InterPro" id="IPR035906">
    <property type="entry name" value="MetI-like_sf"/>
</dbReference>
<comment type="subcellular location">
    <subcellularLocation>
        <location evidence="1 7">Cell membrane</location>
        <topology evidence="1 7">Multi-pass membrane protein</topology>
    </subcellularLocation>
</comment>
<keyword evidence="6 7" id="KW-0472">Membrane</keyword>
<evidence type="ECO:0000256" key="6">
    <source>
        <dbReference type="ARBA" id="ARBA00023136"/>
    </source>
</evidence>
<dbReference type="PANTHER" id="PTHR30151:SF0">
    <property type="entry name" value="ABC TRANSPORTER PERMEASE PROTEIN MJ0413-RELATED"/>
    <property type="match status" value="1"/>
</dbReference>
<keyword evidence="2 7" id="KW-0813">Transport</keyword>
<gene>
    <name evidence="9" type="primary">ssuC</name>
    <name evidence="9" type="ORF">PSU4_42510</name>
</gene>
<dbReference type="Proteomes" id="UP000321685">
    <property type="component" value="Unassembled WGS sequence"/>
</dbReference>
<comment type="similarity">
    <text evidence="7">Belongs to the binding-protein-dependent transport system permease family.</text>
</comment>
<keyword evidence="5 7" id="KW-1133">Transmembrane helix</keyword>
<feature type="transmembrane region" description="Helical" evidence="7">
    <location>
        <begin position="99"/>
        <end position="118"/>
    </location>
</feature>
<dbReference type="OrthoDB" id="5458199at2"/>
<evidence type="ECO:0000313" key="9">
    <source>
        <dbReference type="EMBL" id="GEL25297.1"/>
    </source>
</evidence>
<feature type="domain" description="ABC transmembrane type-1" evidence="8">
    <location>
        <begin position="58"/>
        <end position="242"/>
    </location>
</feature>
<protein>
    <submittedName>
        <fullName evidence="9">Nitrate ABC transporter permease</fullName>
    </submittedName>
</protein>
<proteinExistence type="inferred from homology"/>
<evidence type="ECO:0000313" key="10">
    <source>
        <dbReference type="Proteomes" id="UP000321685"/>
    </source>
</evidence>
<evidence type="ECO:0000256" key="2">
    <source>
        <dbReference type="ARBA" id="ARBA00022448"/>
    </source>
</evidence>
<dbReference type="EMBL" id="BJVJ01000050">
    <property type="protein sequence ID" value="GEL25297.1"/>
    <property type="molecule type" value="Genomic_DNA"/>
</dbReference>
<dbReference type="PANTHER" id="PTHR30151">
    <property type="entry name" value="ALKANE SULFONATE ABC TRANSPORTER-RELATED, MEMBRANE SUBUNIT"/>
    <property type="match status" value="1"/>
</dbReference>
<name>A0A511DLN1_9PSEU</name>
<evidence type="ECO:0000256" key="1">
    <source>
        <dbReference type="ARBA" id="ARBA00004651"/>
    </source>
</evidence>
<dbReference type="AlphaFoldDB" id="A0A511DLN1"/>
<dbReference type="RefSeq" id="WP_147111234.1">
    <property type="nucleotide sequence ID" value="NZ_BJVJ01000050.1"/>
</dbReference>
<dbReference type="GO" id="GO:0005886">
    <property type="term" value="C:plasma membrane"/>
    <property type="evidence" value="ECO:0007669"/>
    <property type="project" value="UniProtKB-SubCell"/>
</dbReference>
<evidence type="ECO:0000259" key="8">
    <source>
        <dbReference type="PROSITE" id="PS50928"/>
    </source>
</evidence>
<keyword evidence="3" id="KW-1003">Cell membrane</keyword>
<feature type="transmembrane region" description="Helical" evidence="7">
    <location>
        <begin position="65"/>
        <end position="90"/>
    </location>
</feature>
<dbReference type="SUPFAM" id="SSF161098">
    <property type="entry name" value="MetI-like"/>
    <property type="match status" value="1"/>
</dbReference>
<dbReference type="Gene3D" id="1.10.3720.10">
    <property type="entry name" value="MetI-like"/>
    <property type="match status" value="1"/>
</dbReference>
<organism evidence="9 10">
    <name type="scientific">Pseudonocardia sulfidoxydans NBRC 16205</name>
    <dbReference type="NCBI Taxonomy" id="1223511"/>
    <lineage>
        <taxon>Bacteria</taxon>
        <taxon>Bacillati</taxon>
        <taxon>Actinomycetota</taxon>
        <taxon>Actinomycetes</taxon>
        <taxon>Pseudonocardiales</taxon>
        <taxon>Pseudonocardiaceae</taxon>
        <taxon>Pseudonocardia</taxon>
    </lineage>
</organism>
<comment type="caution">
    <text evidence="9">The sequence shown here is derived from an EMBL/GenBank/DDBJ whole genome shotgun (WGS) entry which is preliminary data.</text>
</comment>
<keyword evidence="4 7" id="KW-0812">Transmembrane</keyword>
<feature type="transmembrane region" description="Helical" evidence="7">
    <location>
        <begin position="219"/>
        <end position="238"/>
    </location>
</feature>
<evidence type="ECO:0000256" key="7">
    <source>
        <dbReference type="RuleBase" id="RU363032"/>
    </source>
</evidence>
<dbReference type="PROSITE" id="PS50928">
    <property type="entry name" value="ABC_TM1"/>
    <property type="match status" value="1"/>
</dbReference>
<sequence>MPRAHRWLPGTVAVIGVLALLEIASRTGLLPARWFPPMSDVTGRLVGQLGDGRFWTDLAQTLQGWAIGLLIAIVVAVPAGLAIGSSWWLYRALRPVVEFLRPVPSVALIPLAILVYGSGIETKVFLVAFAALWPLLLQMIYGARDVDPVALETARSYRLRRGDTVARVLIPSVLPYLATGVRISSSVALVLAVTAELVVGSPGIGRAITEAQNGGDVELMYTLIAVTGLLGWGLNAVLRRVERPLLHWHASHRLEEVA</sequence>
<reference evidence="9 10" key="1">
    <citation type="submission" date="2019-07" db="EMBL/GenBank/DDBJ databases">
        <title>Whole genome shotgun sequence of Pseudonocardia sulfidoxydans NBRC 16205.</title>
        <authorList>
            <person name="Hosoyama A."/>
            <person name="Uohara A."/>
            <person name="Ohji S."/>
            <person name="Ichikawa N."/>
        </authorList>
    </citation>
    <scope>NUCLEOTIDE SEQUENCE [LARGE SCALE GENOMIC DNA]</scope>
    <source>
        <strain evidence="9 10">NBRC 16205</strain>
    </source>
</reference>
<evidence type="ECO:0000256" key="5">
    <source>
        <dbReference type="ARBA" id="ARBA00022989"/>
    </source>
</evidence>
<dbReference type="Pfam" id="PF00528">
    <property type="entry name" value="BPD_transp_1"/>
    <property type="match status" value="1"/>
</dbReference>
<accession>A0A511DLN1</accession>
<dbReference type="CDD" id="cd06261">
    <property type="entry name" value="TM_PBP2"/>
    <property type="match status" value="1"/>
</dbReference>
<keyword evidence="10" id="KW-1185">Reference proteome</keyword>
<evidence type="ECO:0000256" key="4">
    <source>
        <dbReference type="ARBA" id="ARBA00022692"/>
    </source>
</evidence>
<evidence type="ECO:0000256" key="3">
    <source>
        <dbReference type="ARBA" id="ARBA00022475"/>
    </source>
</evidence>